<comment type="caution">
    <text evidence="2">The sequence shown here is derived from an EMBL/GenBank/DDBJ whole genome shotgun (WGS) entry which is preliminary data.</text>
</comment>
<organism evidence="2">
    <name type="scientific">Tanacetum cinerariifolium</name>
    <name type="common">Dalmatian daisy</name>
    <name type="synonym">Chrysanthemum cinerariifolium</name>
    <dbReference type="NCBI Taxonomy" id="118510"/>
    <lineage>
        <taxon>Eukaryota</taxon>
        <taxon>Viridiplantae</taxon>
        <taxon>Streptophyta</taxon>
        <taxon>Embryophyta</taxon>
        <taxon>Tracheophyta</taxon>
        <taxon>Spermatophyta</taxon>
        <taxon>Magnoliopsida</taxon>
        <taxon>eudicotyledons</taxon>
        <taxon>Gunneridae</taxon>
        <taxon>Pentapetalae</taxon>
        <taxon>asterids</taxon>
        <taxon>campanulids</taxon>
        <taxon>Asterales</taxon>
        <taxon>Asteraceae</taxon>
        <taxon>Asteroideae</taxon>
        <taxon>Anthemideae</taxon>
        <taxon>Anthemidinae</taxon>
        <taxon>Tanacetum</taxon>
    </lineage>
</organism>
<dbReference type="EMBL" id="BKCJ010004423">
    <property type="protein sequence ID" value="GEU60959.1"/>
    <property type="molecule type" value="Genomic_DNA"/>
</dbReference>
<sequence>MDDEPMWAADHVVAPTPGFAITIPKTANEYAIKGNQFTLGNIIKIFYHGLSEITQEVLNAAAGGIFLYKTPNQAYQLLEDKVLLKLDWAKNQKTRSSLKKTIAFIDEGSSNSGTDKIMARMDAMTLKMDAQYKELQSNAKKQNSILMMMTYLCYEKKKLNSCKLSNQFNDFMKSQQSTNAFVKETFMDLKTQLKIVAKNHQASIQNLETKFDRLADKQSGHPSGSFPSNTQPNPKRHNSKAYQPPQACNEPVNVVFTRSGKSYNLPDNPNDQQKETLINFDSDDEPTPQPKTQNPKPAKETPLPKPYKPKLPYHQCLRKEKMEAQYGKFLDMIHAIRINVPLVDIFAGMPSYGNFLKELISNKHEIEHIFAAFLSDESSTMIQNKVPPKLGDPISFLIPFGKFTFPADFVILEIEEDSKVPLILGRPFLHTADAVIRVKQKQLNLGVGTERMIFNIDSAMKHSYSNDDTCFSINVIDEILEEDFDALLNESSKILHSIKGILLEEEIFVEFDEFMAMIADKNSDSEYDTEDNHSRRSPLLQTIKSKHL</sequence>
<dbReference type="InterPro" id="IPR021109">
    <property type="entry name" value="Peptidase_aspartic_dom_sf"/>
</dbReference>
<feature type="compositionally biased region" description="Polar residues" evidence="1">
    <location>
        <begin position="220"/>
        <end position="233"/>
    </location>
</feature>
<gene>
    <name evidence="2" type="ORF">Tci_032937</name>
</gene>
<dbReference type="AlphaFoldDB" id="A0A6L2LIS9"/>
<evidence type="ECO:0008006" key="3">
    <source>
        <dbReference type="Google" id="ProtNLM"/>
    </source>
</evidence>
<feature type="compositionally biased region" description="Polar residues" evidence="1">
    <location>
        <begin position="259"/>
        <end position="271"/>
    </location>
</feature>
<evidence type="ECO:0000256" key="1">
    <source>
        <dbReference type="SAM" id="MobiDB-lite"/>
    </source>
</evidence>
<proteinExistence type="predicted"/>
<feature type="region of interest" description="Disordered" evidence="1">
    <location>
        <begin position="215"/>
        <end position="310"/>
    </location>
</feature>
<dbReference type="PANTHER" id="PTHR33067:SF9">
    <property type="entry name" value="RNA-DIRECTED DNA POLYMERASE"/>
    <property type="match status" value="1"/>
</dbReference>
<evidence type="ECO:0000313" key="2">
    <source>
        <dbReference type="EMBL" id="GEU60959.1"/>
    </source>
</evidence>
<accession>A0A6L2LIS9</accession>
<dbReference type="PANTHER" id="PTHR33067">
    <property type="entry name" value="RNA-DIRECTED DNA POLYMERASE-RELATED"/>
    <property type="match status" value="1"/>
</dbReference>
<dbReference type="Gene3D" id="2.40.70.10">
    <property type="entry name" value="Acid Proteases"/>
    <property type="match status" value="1"/>
</dbReference>
<reference evidence="2" key="1">
    <citation type="journal article" date="2019" name="Sci. Rep.">
        <title>Draft genome of Tanacetum cinerariifolium, the natural source of mosquito coil.</title>
        <authorList>
            <person name="Yamashiro T."/>
            <person name="Shiraishi A."/>
            <person name="Satake H."/>
            <person name="Nakayama K."/>
        </authorList>
    </citation>
    <scope>NUCLEOTIDE SEQUENCE</scope>
</reference>
<protein>
    <recommendedName>
        <fullName evidence="3">Reverse transcriptase domain-containing protein</fullName>
    </recommendedName>
</protein>
<name>A0A6L2LIS9_TANCI</name>